<evidence type="ECO:0000256" key="6">
    <source>
        <dbReference type="ARBA" id="ARBA00022692"/>
    </source>
</evidence>
<keyword evidence="13" id="KW-1185">Reference proteome</keyword>
<evidence type="ECO:0000256" key="8">
    <source>
        <dbReference type="ARBA" id="ARBA00022989"/>
    </source>
</evidence>
<accession>A0ABX7NTA9</accession>
<keyword evidence="3" id="KW-0813">Transport</keyword>
<evidence type="ECO:0000313" key="12">
    <source>
        <dbReference type="EMBL" id="QSQ20755.1"/>
    </source>
</evidence>
<keyword evidence="9" id="KW-0472">Membrane</keyword>
<dbReference type="NCBIfam" id="TIGR01352">
    <property type="entry name" value="tonB_Cterm"/>
    <property type="match status" value="1"/>
</dbReference>
<reference evidence="12 13" key="1">
    <citation type="submission" date="2021-02" db="EMBL/GenBank/DDBJ databases">
        <title>De Novo genome assembly of isolated myxobacteria.</title>
        <authorList>
            <person name="Stevens D.C."/>
        </authorList>
    </citation>
    <scope>NUCLEOTIDE SEQUENCE [LARGE SCALE GENOMIC DNA]</scope>
    <source>
        <strain evidence="13">SCPEA02</strain>
    </source>
</reference>
<dbReference type="Pfam" id="PF03544">
    <property type="entry name" value="TonB_C"/>
    <property type="match status" value="1"/>
</dbReference>
<evidence type="ECO:0000256" key="9">
    <source>
        <dbReference type="ARBA" id="ARBA00023136"/>
    </source>
</evidence>
<dbReference type="InterPro" id="IPR051045">
    <property type="entry name" value="TonB-dependent_transducer"/>
</dbReference>
<dbReference type="Proteomes" id="UP000662747">
    <property type="component" value="Chromosome"/>
</dbReference>
<comment type="similarity">
    <text evidence="2">Belongs to the TonB family.</text>
</comment>
<evidence type="ECO:0000256" key="10">
    <source>
        <dbReference type="SAM" id="MobiDB-lite"/>
    </source>
</evidence>
<dbReference type="InterPro" id="IPR006260">
    <property type="entry name" value="TonB/TolA_C"/>
</dbReference>
<proteinExistence type="inferred from homology"/>
<evidence type="ECO:0000259" key="11">
    <source>
        <dbReference type="PROSITE" id="PS52015"/>
    </source>
</evidence>
<dbReference type="PANTHER" id="PTHR33446:SF2">
    <property type="entry name" value="PROTEIN TONB"/>
    <property type="match status" value="1"/>
</dbReference>
<keyword evidence="8" id="KW-1133">Transmembrane helix</keyword>
<feature type="compositionally biased region" description="Pro residues" evidence="10">
    <location>
        <begin position="8"/>
        <end position="19"/>
    </location>
</feature>
<evidence type="ECO:0000256" key="4">
    <source>
        <dbReference type="ARBA" id="ARBA00022475"/>
    </source>
</evidence>
<gene>
    <name evidence="12" type="ORF">JY651_36825</name>
</gene>
<evidence type="ECO:0000256" key="1">
    <source>
        <dbReference type="ARBA" id="ARBA00004383"/>
    </source>
</evidence>
<feature type="region of interest" description="Disordered" evidence="10">
    <location>
        <begin position="1"/>
        <end position="52"/>
    </location>
</feature>
<evidence type="ECO:0000256" key="5">
    <source>
        <dbReference type="ARBA" id="ARBA00022519"/>
    </source>
</evidence>
<protein>
    <submittedName>
        <fullName evidence="12">TonB family protein</fullName>
    </submittedName>
</protein>
<evidence type="ECO:0000256" key="2">
    <source>
        <dbReference type="ARBA" id="ARBA00006555"/>
    </source>
</evidence>
<dbReference type="InterPro" id="IPR037682">
    <property type="entry name" value="TonB_C"/>
</dbReference>
<dbReference type="SUPFAM" id="SSF74653">
    <property type="entry name" value="TolA/TonB C-terminal domain"/>
    <property type="match status" value="1"/>
</dbReference>
<feature type="domain" description="TonB C-terminal" evidence="11">
    <location>
        <begin position="97"/>
        <end position="187"/>
    </location>
</feature>
<sequence>MARRARPFPKPTLPQPTPRPPEEATPPVEEAPPPPDAAEESGTDVAASAPAGGVPGGVAGGVVGGLVRGVLGANNPGLVLTTPPRPTEEQLKSWREQYFETMFRDRFENVRYPHQAAMAGIQGRLVVRISVGTRGQILALSVLGNCPHYVLCDAAMQAVRDAAPFPPPPPELGARVTVELPFNYHLR</sequence>
<evidence type="ECO:0000256" key="3">
    <source>
        <dbReference type="ARBA" id="ARBA00022448"/>
    </source>
</evidence>
<dbReference type="PROSITE" id="PS52015">
    <property type="entry name" value="TONB_CTD"/>
    <property type="match status" value="1"/>
</dbReference>
<keyword evidence="7" id="KW-0653">Protein transport</keyword>
<dbReference type="RefSeq" id="WP_206722335.1">
    <property type="nucleotide sequence ID" value="NZ_CP071090.1"/>
</dbReference>
<comment type="subcellular location">
    <subcellularLocation>
        <location evidence="1">Cell inner membrane</location>
        <topology evidence="1">Single-pass membrane protein</topology>
        <orientation evidence="1">Periplasmic side</orientation>
    </subcellularLocation>
</comment>
<keyword evidence="6" id="KW-0812">Transmembrane</keyword>
<dbReference type="PANTHER" id="PTHR33446">
    <property type="entry name" value="PROTEIN TONB-RELATED"/>
    <property type="match status" value="1"/>
</dbReference>
<keyword evidence="5" id="KW-0997">Cell inner membrane</keyword>
<keyword evidence="4" id="KW-1003">Cell membrane</keyword>
<organism evidence="12 13">
    <name type="scientific">Pyxidicoccus parkwayensis</name>
    <dbReference type="NCBI Taxonomy" id="2813578"/>
    <lineage>
        <taxon>Bacteria</taxon>
        <taxon>Pseudomonadati</taxon>
        <taxon>Myxococcota</taxon>
        <taxon>Myxococcia</taxon>
        <taxon>Myxococcales</taxon>
        <taxon>Cystobacterineae</taxon>
        <taxon>Myxococcaceae</taxon>
        <taxon>Pyxidicoccus</taxon>
    </lineage>
</organism>
<evidence type="ECO:0000256" key="7">
    <source>
        <dbReference type="ARBA" id="ARBA00022927"/>
    </source>
</evidence>
<dbReference type="EMBL" id="CP071090">
    <property type="protein sequence ID" value="QSQ20755.1"/>
    <property type="molecule type" value="Genomic_DNA"/>
</dbReference>
<name>A0ABX7NTA9_9BACT</name>
<evidence type="ECO:0000313" key="13">
    <source>
        <dbReference type="Proteomes" id="UP000662747"/>
    </source>
</evidence>
<dbReference type="Gene3D" id="3.30.1150.10">
    <property type="match status" value="1"/>
</dbReference>